<evidence type="ECO:0000259" key="5">
    <source>
        <dbReference type="Pfam" id="PF03330"/>
    </source>
</evidence>
<accession>A0A177NU37</accession>
<protein>
    <recommendedName>
        <fullName evidence="3">Endolytic peptidoglycan transglycosylase RlpA</fullName>
        <ecNumber evidence="3">4.2.2.-</ecNumber>
    </recommendedName>
</protein>
<dbReference type="STRING" id="980561.A1359_19280"/>
<dbReference type="AlphaFoldDB" id="A0A177NU37"/>
<dbReference type="Gene3D" id="2.40.40.10">
    <property type="entry name" value="RlpA-like domain"/>
    <property type="match status" value="1"/>
</dbReference>
<dbReference type="GO" id="GO:0071555">
    <property type="term" value="P:cell wall organization"/>
    <property type="evidence" value="ECO:0007669"/>
    <property type="project" value="UniProtKB-KW"/>
</dbReference>
<dbReference type="HAMAP" id="MF_02071">
    <property type="entry name" value="RlpA"/>
    <property type="match status" value="1"/>
</dbReference>
<name>A0A177NU37_9GAMM</name>
<dbReference type="PANTHER" id="PTHR34183">
    <property type="entry name" value="ENDOLYTIC PEPTIDOGLYCAN TRANSGLYCOSYLASE RLPA"/>
    <property type="match status" value="1"/>
</dbReference>
<dbReference type="EMBL" id="LUUI01000008">
    <property type="protein sequence ID" value="OAI21567.1"/>
    <property type="molecule type" value="Genomic_DNA"/>
</dbReference>
<evidence type="ECO:0000313" key="6">
    <source>
        <dbReference type="EMBL" id="OAI21567.1"/>
    </source>
</evidence>
<keyword evidence="1 3" id="KW-0456">Lyase</keyword>
<organism evidence="6 7">
    <name type="scientific">Methylomonas lenta</name>
    <dbReference type="NCBI Taxonomy" id="980561"/>
    <lineage>
        <taxon>Bacteria</taxon>
        <taxon>Pseudomonadati</taxon>
        <taxon>Pseudomonadota</taxon>
        <taxon>Gammaproteobacteria</taxon>
        <taxon>Methylococcales</taxon>
        <taxon>Methylococcaceae</taxon>
        <taxon>Methylomonas</taxon>
    </lineage>
</organism>
<dbReference type="PANTHER" id="PTHR34183:SF1">
    <property type="entry name" value="ENDOLYTIC PEPTIDOGLYCAN TRANSGLYCOSYLASE RLPA"/>
    <property type="match status" value="1"/>
</dbReference>
<dbReference type="RefSeq" id="WP_066976403.1">
    <property type="nucleotide sequence ID" value="NZ_LUUI01000008.1"/>
</dbReference>
<sequence>MTLTILIAIRKSQLPCNSLSRLLLLAFWIGLISGCASDAPMPPTLERADQSYDVKPAYNRPYKVKGKTYHPLTSAAGYHQRGTASWYGAESGKKTAMGSRFKPDLLTAAHKTLPLPCKVKVTNLRNGRAIEVLVNDRGPFHSDRLIDLSQGAAKKLGVKGVAEVEIEYVENQNMGF</sequence>
<evidence type="ECO:0000256" key="3">
    <source>
        <dbReference type="HAMAP-Rule" id="MF_02071"/>
    </source>
</evidence>
<dbReference type="EC" id="4.2.2.-" evidence="3"/>
<evidence type="ECO:0000256" key="2">
    <source>
        <dbReference type="ARBA" id="ARBA00023316"/>
    </source>
</evidence>
<dbReference type="NCBIfam" id="TIGR00413">
    <property type="entry name" value="rlpA"/>
    <property type="match status" value="1"/>
</dbReference>
<evidence type="ECO:0000256" key="4">
    <source>
        <dbReference type="RuleBase" id="RU003495"/>
    </source>
</evidence>
<dbReference type="GO" id="GO:0000270">
    <property type="term" value="P:peptidoglycan metabolic process"/>
    <property type="evidence" value="ECO:0007669"/>
    <property type="project" value="UniProtKB-UniRule"/>
</dbReference>
<dbReference type="CDD" id="cd22268">
    <property type="entry name" value="DPBB_RlpA-like"/>
    <property type="match status" value="1"/>
</dbReference>
<keyword evidence="7" id="KW-1185">Reference proteome</keyword>
<comment type="similarity">
    <text evidence="3 4">Belongs to the RlpA family.</text>
</comment>
<gene>
    <name evidence="3" type="primary">rlpA</name>
    <name evidence="6" type="ORF">A1359_19280</name>
</gene>
<dbReference type="SUPFAM" id="SSF50685">
    <property type="entry name" value="Barwin-like endoglucanases"/>
    <property type="match status" value="1"/>
</dbReference>
<dbReference type="InterPro" id="IPR036908">
    <property type="entry name" value="RlpA-like_sf"/>
</dbReference>
<evidence type="ECO:0000256" key="1">
    <source>
        <dbReference type="ARBA" id="ARBA00023239"/>
    </source>
</evidence>
<dbReference type="InterPro" id="IPR034718">
    <property type="entry name" value="RlpA"/>
</dbReference>
<keyword evidence="2 3" id="KW-0961">Cell wall biogenesis/degradation</keyword>
<comment type="function">
    <text evidence="3">Lytic transglycosylase with a strong preference for naked glycan strands that lack stem peptides.</text>
</comment>
<dbReference type="InterPro" id="IPR012997">
    <property type="entry name" value="RplA"/>
</dbReference>
<dbReference type="Pfam" id="PF03330">
    <property type="entry name" value="DPBB_1"/>
    <property type="match status" value="1"/>
</dbReference>
<dbReference type="GO" id="GO:0008932">
    <property type="term" value="F:lytic endotransglycosylase activity"/>
    <property type="evidence" value="ECO:0007669"/>
    <property type="project" value="UniProtKB-UniRule"/>
</dbReference>
<comment type="caution">
    <text evidence="6">The sequence shown here is derived from an EMBL/GenBank/DDBJ whole genome shotgun (WGS) entry which is preliminary data.</text>
</comment>
<proteinExistence type="inferred from homology"/>
<dbReference type="OrthoDB" id="9779128at2"/>
<dbReference type="InterPro" id="IPR009009">
    <property type="entry name" value="RlpA-like_DPBB"/>
</dbReference>
<feature type="domain" description="RlpA-like protein double-psi beta-barrel" evidence="5">
    <location>
        <begin position="80"/>
        <end position="165"/>
    </location>
</feature>
<reference evidence="6 7" key="1">
    <citation type="submission" date="2016-03" db="EMBL/GenBank/DDBJ databases">
        <authorList>
            <person name="Ploux O."/>
        </authorList>
    </citation>
    <scope>NUCLEOTIDE SEQUENCE [LARGE SCALE GENOMIC DNA]</scope>
    <source>
        <strain evidence="6 7">R-45370</strain>
    </source>
</reference>
<dbReference type="Proteomes" id="UP000078476">
    <property type="component" value="Unassembled WGS sequence"/>
</dbReference>
<evidence type="ECO:0000313" key="7">
    <source>
        <dbReference type="Proteomes" id="UP000078476"/>
    </source>
</evidence>